<feature type="region of interest" description="Disordered" evidence="1">
    <location>
        <begin position="50"/>
        <end position="84"/>
    </location>
</feature>
<dbReference type="GO" id="GO:0005840">
    <property type="term" value="C:ribosome"/>
    <property type="evidence" value="ECO:0007669"/>
    <property type="project" value="UniProtKB-KW"/>
</dbReference>
<feature type="region of interest" description="Disordered" evidence="1">
    <location>
        <begin position="1"/>
        <end position="30"/>
    </location>
</feature>
<keyword evidence="2" id="KW-0496">Mitochondrion</keyword>
<name>A0A142D7W9_ORYMI</name>
<geneLocation type="mitochondrion" evidence="2"/>
<dbReference type="GeneID" id="27210817"/>
<keyword evidence="2" id="KW-0687">Ribonucleoprotein</keyword>
<dbReference type="EMBL" id="KU176938">
    <property type="protein sequence ID" value="AMQ23369.1"/>
    <property type="molecule type" value="Genomic_DNA"/>
</dbReference>
<gene>
    <name evidence="2" type="primary">rps3</name>
</gene>
<reference evidence="2" key="1">
    <citation type="journal article" date="2016" name="PLoS ONE">
        <title>Mitochondrial Genome Analysis of Wild Rice (Oryza minuta) and Its Comparison with Other Related Species.</title>
        <authorList>
            <person name="Asaf S."/>
            <person name="Khan A.L."/>
            <person name="Khan A.R."/>
            <person name="Waqas M."/>
            <person name="Kang S.M."/>
            <person name="Khan M.A."/>
            <person name="Shahzad R."/>
            <person name="Seo C.W."/>
            <person name="Shin J.H."/>
            <person name="Lee I.J."/>
        </authorList>
    </citation>
    <scope>NUCLEOTIDE SEQUENCE</scope>
</reference>
<protein>
    <submittedName>
        <fullName evidence="2">Ribosomal protein S3</fullName>
    </submittedName>
</protein>
<feature type="compositionally biased region" description="Polar residues" evidence="1">
    <location>
        <begin position="54"/>
        <end position="67"/>
    </location>
</feature>
<evidence type="ECO:0000313" key="2">
    <source>
        <dbReference type="EMBL" id="AMQ23369.1"/>
    </source>
</evidence>
<evidence type="ECO:0000256" key="1">
    <source>
        <dbReference type="SAM" id="MobiDB-lite"/>
    </source>
</evidence>
<feature type="region of interest" description="Disordered" evidence="1">
    <location>
        <begin position="727"/>
        <end position="759"/>
    </location>
</feature>
<dbReference type="AlphaFoldDB" id="A0A142D7W9"/>
<accession>A0A142D7W9</accession>
<feature type="compositionally biased region" description="Basic residues" evidence="1">
    <location>
        <begin position="749"/>
        <end position="759"/>
    </location>
</feature>
<proteinExistence type="predicted"/>
<sequence>MARKGNPISVRLDLNRSSDPSRFSEGDRESHRMGSVRLFLIFVCPPKKRRERTLQMSGTDTTSSNARRPQEETRDQSMSSKTHTGRACFDRVSGAQLNVDIMNARIRIPGRETRASTPLMCRSLAHPGPRRPAPLERPSLISKVRLRFGLTDSANALPQESIKNKCLVSFQISELTEKRDLSRSAPHYAPLQQMRVFGGTGEPRELVRCVGQRARSTSLRSYAVEGKEPKSTPFFLFYSKTQKHSTKRLDSRMRLSSYRSDAPLTLSSLKPKTLSKVEPSSSCHSKKKWELKSTFRDIDEVSLSKESCRFVEEDQSTRATKGSLPMKVSGKNIVLLYSPLRGPQLFWRALPQRLTIAFLAYACCFPRPEARLYPDLKELRARRPAGKERGRAGRSGPWRYVLLSKRFANRARASFWGGAFTSKCQPPVPAAGALHESKPPDLVAVASLMGPVRGALSLSSYQPQVCNRHLTYYLLFSCKPDLSCPFLIHSGRPYWTWRCSFLKPEQLSTLGKIREDHLSEPTEGTLLIRTERLRLKLSLSRAALLLDRSKKTDARANAFALVRSTRCLLGRKILKYGAKDQALSLCFVPRDPPQVGFESRVMGDYLARFREHVYVVCAGEWKPPPQKRSGSSHGSGTIDSIYYYGKSMSILDLISVRYVHLRYSPLAFVSVGVLFYIFPKGHSFISFFPVDHYDLNDATNQDPERIRAGGGHLGKSGRSGVFIQARVQRKNETKSEAGGQGKESSRSTGRSKTKSGFGRKRCNVMDTMTDHHRERRIFLNHFGSAGPSSIRNTPGLLMTLPSSLKMTARRVIYLKGPSPLCAPPSIIRSCNTFLIQRTKCISTPSLFSIISWHRVWLNHLRWGERREEAYIREYALASLFLLKARPARKSVWPEPKRGSSTSFAKRMIFASREQQKPPSRSFLSSVLPFFFQGMGLGCIITHFLSMPGNNSKVNYGSNVGTSWVRIRLWNSYRNSSTLVGLANSLRELRCSYRSYSERGLFRTGTTLISTKCKKCDLFCLIEQTLIPYLSRLRSNLFIKVLLSLLKTSLPNWGTIQSHFVPFLVKYSRIFHYYCQKGWRGYVFVVLVDYGVRKLLELNAESMEKHLVMYLTRKSIMLLRKYPLVTEFQVSKCGSHIVKIRRDVLYPKRTK</sequence>
<organism evidence="2">
    <name type="scientific">Oryza minuta</name>
    <dbReference type="NCBI Taxonomy" id="63629"/>
    <lineage>
        <taxon>Eukaryota</taxon>
        <taxon>Viridiplantae</taxon>
        <taxon>Streptophyta</taxon>
        <taxon>Embryophyta</taxon>
        <taxon>Tracheophyta</taxon>
        <taxon>Spermatophyta</taxon>
        <taxon>Magnoliopsida</taxon>
        <taxon>Liliopsida</taxon>
        <taxon>Poales</taxon>
        <taxon>Poaceae</taxon>
        <taxon>BOP clade</taxon>
        <taxon>Oryzoideae</taxon>
        <taxon>Oryzeae</taxon>
        <taxon>Oryzinae</taxon>
        <taxon>Oryza</taxon>
    </lineage>
</organism>
<keyword evidence="2" id="KW-0689">Ribosomal protein</keyword>
<dbReference type="RefSeq" id="YP_009242005.1">
    <property type="nucleotide sequence ID" value="NC_029816.1"/>
</dbReference>